<reference evidence="1 2" key="1">
    <citation type="submission" date="2016-12" db="EMBL/GenBank/DDBJ databases">
        <authorList>
            <person name="Song W.-J."/>
            <person name="Kurnit D.M."/>
        </authorList>
    </citation>
    <scope>NUCLEOTIDE SEQUENCE [LARGE SCALE GENOMIC DNA]</scope>
    <source>
        <strain evidence="1 2">IMCC3135</strain>
    </source>
</reference>
<dbReference type="EMBL" id="CP018632">
    <property type="protein sequence ID" value="ASJ73909.1"/>
    <property type="molecule type" value="Genomic_DNA"/>
</dbReference>
<dbReference type="KEGG" id="gai:IMCC3135_19150"/>
<evidence type="ECO:0000313" key="2">
    <source>
        <dbReference type="Proteomes" id="UP000250079"/>
    </source>
</evidence>
<evidence type="ECO:0000313" key="1">
    <source>
        <dbReference type="EMBL" id="ASJ73909.1"/>
    </source>
</evidence>
<accession>A0A2Z2NRP1</accession>
<dbReference type="RefSeq" id="WP_088919022.1">
    <property type="nucleotide sequence ID" value="NZ_CP018632.1"/>
</dbReference>
<sequence length="209" mass="23001">MVHKSAADKCLVFDDSISISCYQEYDSETGDFYRDKLEDPRNRFSGLISHSTLGSTVLSTAEHLGLAVDASQYYSAIRIWPVYRQSPDGDLEYAPGGPVVLTGIKGEIAALETAYTGQERSPQVAHMKLSLFDHADPLFAKEGQASLSPWSPTVDTGVEPTTFQALLLLLRDYQEEWQEQVNVPYEPLDGLGDGKAVHDSGSHEYVLGE</sequence>
<dbReference type="Proteomes" id="UP000250079">
    <property type="component" value="Chromosome"/>
</dbReference>
<organism evidence="1 2">
    <name type="scientific">Granulosicoccus antarcticus IMCC3135</name>
    <dbReference type="NCBI Taxonomy" id="1192854"/>
    <lineage>
        <taxon>Bacteria</taxon>
        <taxon>Pseudomonadati</taxon>
        <taxon>Pseudomonadota</taxon>
        <taxon>Gammaproteobacteria</taxon>
        <taxon>Chromatiales</taxon>
        <taxon>Granulosicoccaceae</taxon>
        <taxon>Granulosicoccus</taxon>
    </lineage>
</organism>
<keyword evidence="2" id="KW-1185">Reference proteome</keyword>
<proteinExistence type="predicted"/>
<dbReference type="AlphaFoldDB" id="A0A2Z2NRP1"/>
<gene>
    <name evidence="1" type="ORF">IMCC3135_19150</name>
</gene>
<name>A0A2Z2NRP1_9GAMM</name>
<protein>
    <submittedName>
        <fullName evidence="1">Uncharacterized protein</fullName>
    </submittedName>
</protein>